<protein>
    <submittedName>
        <fullName evidence="1">Ketosteroid isomerase</fullName>
    </submittedName>
</protein>
<keyword evidence="2" id="KW-1185">Reference proteome</keyword>
<evidence type="ECO:0000313" key="1">
    <source>
        <dbReference type="EMBL" id="KAK7042847.1"/>
    </source>
</evidence>
<evidence type="ECO:0000313" key="2">
    <source>
        <dbReference type="Proteomes" id="UP001362999"/>
    </source>
</evidence>
<dbReference type="Proteomes" id="UP001362999">
    <property type="component" value="Unassembled WGS sequence"/>
</dbReference>
<dbReference type="Gene3D" id="3.10.450.50">
    <property type="match status" value="1"/>
</dbReference>
<gene>
    <name evidence="1" type="ORF">R3P38DRAFT_3309938</name>
</gene>
<dbReference type="InterPro" id="IPR032710">
    <property type="entry name" value="NTF2-like_dom_sf"/>
</dbReference>
<sequence length="136" mass="15362">MSKFTLDKAYVESFFESLQKGDLSFIDPNVRWVIGSETKDPVRLTGVYNLESWEKEVKTPLWSRLVNQAVAATPTSIDVIGNKAIVEVGSKGTQLNGNPYNNHYVWILFFSDAGKIVEIREYLDTALCQEVMQTNP</sequence>
<name>A0AAW0CUZ7_9AGAR</name>
<proteinExistence type="predicted"/>
<reference evidence="1 2" key="1">
    <citation type="journal article" date="2024" name="J Genomics">
        <title>Draft genome sequencing and assembly of Favolaschia claudopus CIRM-BRFM 2984 isolated from oak limbs.</title>
        <authorList>
            <person name="Navarro D."/>
            <person name="Drula E."/>
            <person name="Chaduli D."/>
            <person name="Cazenave R."/>
            <person name="Ahrendt S."/>
            <person name="Wang J."/>
            <person name="Lipzen A."/>
            <person name="Daum C."/>
            <person name="Barry K."/>
            <person name="Grigoriev I.V."/>
            <person name="Favel A."/>
            <person name="Rosso M.N."/>
            <person name="Martin F."/>
        </authorList>
    </citation>
    <scope>NUCLEOTIDE SEQUENCE [LARGE SCALE GENOMIC DNA]</scope>
    <source>
        <strain evidence="1 2">CIRM-BRFM 2984</strain>
    </source>
</reference>
<keyword evidence="1" id="KW-0413">Isomerase</keyword>
<organism evidence="1 2">
    <name type="scientific">Favolaschia claudopus</name>
    <dbReference type="NCBI Taxonomy" id="2862362"/>
    <lineage>
        <taxon>Eukaryota</taxon>
        <taxon>Fungi</taxon>
        <taxon>Dikarya</taxon>
        <taxon>Basidiomycota</taxon>
        <taxon>Agaricomycotina</taxon>
        <taxon>Agaricomycetes</taxon>
        <taxon>Agaricomycetidae</taxon>
        <taxon>Agaricales</taxon>
        <taxon>Marasmiineae</taxon>
        <taxon>Mycenaceae</taxon>
        <taxon>Favolaschia</taxon>
    </lineage>
</organism>
<dbReference type="AlphaFoldDB" id="A0AAW0CUZ7"/>
<comment type="caution">
    <text evidence="1">The sequence shown here is derived from an EMBL/GenBank/DDBJ whole genome shotgun (WGS) entry which is preliminary data.</text>
</comment>
<dbReference type="SUPFAM" id="SSF54427">
    <property type="entry name" value="NTF2-like"/>
    <property type="match status" value="1"/>
</dbReference>
<dbReference type="EMBL" id="JAWWNJ010000013">
    <property type="protein sequence ID" value="KAK7042847.1"/>
    <property type="molecule type" value="Genomic_DNA"/>
</dbReference>
<accession>A0AAW0CUZ7</accession>
<dbReference type="GO" id="GO:0016853">
    <property type="term" value="F:isomerase activity"/>
    <property type="evidence" value="ECO:0007669"/>
    <property type="project" value="UniProtKB-KW"/>
</dbReference>